<accession>A0AAU6W210</accession>
<keyword evidence="3" id="KW-0456">Lyase</keyword>
<organism evidence="3">
    <name type="scientific">Pseudomonas phage Touem01</name>
    <dbReference type="NCBI Taxonomy" id="3138548"/>
    <lineage>
        <taxon>Viruses</taxon>
    </lineage>
</organism>
<dbReference type="EC" id="4.2.2.-" evidence="3"/>
<gene>
    <name evidence="3" type="primary">mltC</name>
    <name evidence="3" type="ORF">Touem01_00068</name>
</gene>
<name>A0AAU6W210_9VIRU</name>
<dbReference type="InterPro" id="IPR008258">
    <property type="entry name" value="Transglycosylase_SLT_dom_1"/>
</dbReference>
<dbReference type="InterPro" id="IPR023346">
    <property type="entry name" value="Lysozyme-like_dom_sf"/>
</dbReference>
<feature type="domain" description="Transglycosylase SLT" evidence="2">
    <location>
        <begin position="898"/>
        <end position="990"/>
    </location>
</feature>
<reference evidence="3" key="1">
    <citation type="journal article" date="2024" name="J. Gen. Virol.">
        <title>Novel phages of Pseudomonas syringae unveil numerous potential auxiliary metabolic genes.</title>
        <authorList>
            <person name="Feltin C."/>
            <person name="Garneau J.R."/>
            <person name="Morris C.E."/>
            <person name="Berard A."/>
            <person name="Torres-Barcelo C."/>
        </authorList>
    </citation>
    <scope>NUCLEOTIDE SEQUENCE</scope>
</reference>
<evidence type="ECO:0000259" key="2">
    <source>
        <dbReference type="Pfam" id="PF01464"/>
    </source>
</evidence>
<sequence length="1058" mass="110520">MSIKIPVNATLNQQDVEAQIQKMEGALNGLGEVAQKAGKIRFSPISKTTLDDVKRIRAEFDAMVRMSPGLKNVLQGGGQGGKSFDSIDWSKVWNDPNRRAAHAATMLRRLKPSSAEVLPPHPGSGGSGGSGGNGPPGGNQGTNDGPVPSGGSGNSRRRRRRNADEEGDEVPPSSGGRWKRALGGGAAGVAGGIASQVGGVAGGIGSGALAGGLVGGPIGAAVGGLAGAITSLLGSIGEARDIAISLDTLKRTLGDTNVSFTKLQDTTHGLADEFSLTDSEAVGLTKNYAKLSGHDKDVPGLRDEVGVGVGFSRSFGMDPSAGVGFFGQMRGLGITQGADDNKKLAILIGESVAKAGDLPRLGDVLAGLTRYMEGAARTSLTSPDSAAWLSRFAGLEKSGLSGMDPTTAASIIGSIDSSIRQGGITASGKNFMNGVIQRDQGLNTIQAAIQLEGGAFGTGRSTFGADSPMSRFYGRFGGGAPLSSWTADESNVSVLQKNLIKQYEGKPPELMLDAFKNTFGTSYGQSAAWMATDPEQNDGMLKRMQRLGINWKDVNASGVSRLSQIESDGSLSDEQKDQLVKDTATKNQEDTIGSEARRASIDGGNAMVRLAAEGLPMLSSIQAGVLKLAGLDPLSPQKAKLKEEHDEKMQAIAADKGVARDKAVAAYQEITPWAKRATGLGLTDEQTKAKEAADIAGGELVKAERAENKRYGAAVSDLEKPTKSTSGASPITASGGKQEATGGASGKNSGTAEAADQNKQNATGGTTNKPPQAVIAAEQKKQKMLAENDAEHQSAISKIKAEQGSVMATAAIDAYKIMTPEQLKSGGPGLSDDQLFAKDRFDAAKDDYDTATSDEKARWKEQREKLSAQPAEETSPGTKLPAKASGVTPELLKRAAESDKKAGLPDGTTAGLMMQESSFKSGAVSSAGAQGLHQIMPENTKTFSKRVGRQLDPTNSDDSFYMYDELMKERKSKYNGDTAKMLKSYHGGYDEDKWGPVNDDYIPAIERRKKQMSDAGQTVQQMQHNVAVDVTMRDSGGNKINDASIDTTVGAPKVSGTR</sequence>
<feature type="compositionally biased region" description="Polar residues" evidence="1">
    <location>
        <begin position="746"/>
        <end position="770"/>
    </location>
</feature>
<dbReference type="SUPFAM" id="SSF53955">
    <property type="entry name" value="Lysozyme-like"/>
    <property type="match status" value="1"/>
</dbReference>
<evidence type="ECO:0000313" key="3">
    <source>
        <dbReference type="EMBL" id="XAI70597.1"/>
    </source>
</evidence>
<proteinExistence type="predicted"/>
<protein>
    <submittedName>
        <fullName evidence="3">Membrane-bound lytic murein transglycosylase C</fullName>
        <ecNumber evidence="3">4.2.2.-</ecNumber>
    </submittedName>
</protein>
<dbReference type="Gene3D" id="1.10.530.10">
    <property type="match status" value="1"/>
</dbReference>
<feature type="region of interest" description="Disordered" evidence="1">
    <location>
        <begin position="113"/>
        <end position="181"/>
    </location>
</feature>
<feature type="region of interest" description="Disordered" evidence="1">
    <location>
        <begin position="713"/>
        <end position="771"/>
    </location>
</feature>
<dbReference type="Pfam" id="PF01464">
    <property type="entry name" value="SLT"/>
    <property type="match status" value="1"/>
</dbReference>
<feature type="compositionally biased region" description="Basic and acidic residues" evidence="1">
    <location>
        <begin position="845"/>
        <end position="866"/>
    </location>
</feature>
<feature type="compositionally biased region" description="Polar residues" evidence="1">
    <location>
        <begin position="723"/>
        <end position="732"/>
    </location>
</feature>
<feature type="compositionally biased region" description="Gly residues" evidence="1">
    <location>
        <begin position="123"/>
        <end position="140"/>
    </location>
</feature>
<feature type="region of interest" description="Disordered" evidence="1">
    <location>
        <begin position="845"/>
        <end position="890"/>
    </location>
</feature>
<feature type="region of interest" description="Disordered" evidence="1">
    <location>
        <begin position="1033"/>
        <end position="1058"/>
    </location>
</feature>
<dbReference type="EMBL" id="PP179325">
    <property type="protein sequence ID" value="XAI70597.1"/>
    <property type="molecule type" value="Genomic_DNA"/>
</dbReference>
<dbReference type="GO" id="GO:0016829">
    <property type="term" value="F:lyase activity"/>
    <property type="evidence" value="ECO:0007669"/>
    <property type="project" value="UniProtKB-KW"/>
</dbReference>
<evidence type="ECO:0000256" key="1">
    <source>
        <dbReference type="SAM" id="MobiDB-lite"/>
    </source>
</evidence>